<evidence type="ECO:0000313" key="2">
    <source>
        <dbReference type="Proteomes" id="UP000238205"/>
    </source>
</evidence>
<keyword evidence="2" id="KW-1185">Reference proteome</keyword>
<dbReference type="Gene3D" id="3.40.50.150">
    <property type="entry name" value="Vaccinia Virus protein VP39"/>
    <property type="match status" value="1"/>
</dbReference>
<dbReference type="Proteomes" id="UP000238205">
    <property type="component" value="Unassembled WGS sequence"/>
</dbReference>
<dbReference type="AlphaFoldDB" id="A0A2T0W161"/>
<name>A0A2T0W161_9LACT</name>
<proteinExistence type="predicted"/>
<dbReference type="SUPFAM" id="SSF53335">
    <property type="entry name" value="S-adenosyl-L-methionine-dependent methyltransferases"/>
    <property type="match status" value="1"/>
</dbReference>
<dbReference type="InterPro" id="IPR029063">
    <property type="entry name" value="SAM-dependent_MTases_sf"/>
</dbReference>
<comment type="caution">
    <text evidence="1">The sequence shown here is derived from an EMBL/GenBank/DDBJ whole genome shotgun (WGS) entry which is preliminary data.</text>
</comment>
<dbReference type="EMBL" id="PVTO01000025">
    <property type="protein sequence ID" value="PRY78673.1"/>
    <property type="molecule type" value="Genomic_DNA"/>
</dbReference>
<accession>A0A2T0W161</accession>
<evidence type="ECO:0000313" key="1">
    <source>
        <dbReference type="EMBL" id="PRY78673.1"/>
    </source>
</evidence>
<evidence type="ECO:0008006" key="3">
    <source>
        <dbReference type="Google" id="ProtNLM"/>
    </source>
</evidence>
<organism evidence="1 2">
    <name type="scientific">Alkalibacterium olivapovliticus</name>
    <dbReference type="NCBI Taxonomy" id="99907"/>
    <lineage>
        <taxon>Bacteria</taxon>
        <taxon>Bacillati</taxon>
        <taxon>Bacillota</taxon>
        <taxon>Bacilli</taxon>
        <taxon>Lactobacillales</taxon>
        <taxon>Carnobacteriaceae</taxon>
        <taxon>Alkalibacterium</taxon>
    </lineage>
</organism>
<protein>
    <recommendedName>
        <fullName evidence="3">Methyltransferase family protein</fullName>
    </recommendedName>
</protein>
<gene>
    <name evidence="1" type="ORF">CLV38_12544</name>
</gene>
<sequence length="115" mass="13232">MWNECYRVLKQGGILMVGYMNPWAYMFDADEVWDHPEALLTPKFSIPFNSRELEKEGKVIINPEQGYEFSHSLDAQIGGQLKAGFAMIDFYESTDSHNRLSQYGNTYLANLSIKL</sequence>
<reference evidence="1 2" key="1">
    <citation type="submission" date="2018-03" db="EMBL/GenBank/DDBJ databases">
        <title>Genomic Encyclopedia of Archaeal and Bacterial Type Strains, Phase II (KMG-II): from individual species to whole genera.</title>
        <authorList>
            <person name="Goeker M."/>
        </authorList>
    </citation>
    <scope>NUCLEOTIDE SEQUENCE [LARGE SCALE GENOMIC DNA]</scope>
    <source>
        <strain evidence="1 2">DSM 13175</strain>
    </source>
</reference>